<keyword evidence="1" id="KW-0472">Membrane</keyword>
<evidence type="ECO:0000259" key="3">
    <source>
        <dbReference type="Pfam" id="PF16344"/>
    </source>
</evidence>
<proteinExistence type="predicted"/>
<dbReference type="PANTHER" id="PTHR30273:SF2">
    <property type="entry name" value="PROTEIN FECR"/>
    <property type="match status" value="1"/>
</dbReference>
<dbReference type="Gene3D" id="2.60.120.1440">
    <property type="match status" value="1"/>
</dbReference>
<dbReference type="FunFam" id="2.60.120.1440:FF:000001">
    <property type="entry name" value="Putative anti-sigma factor"/>
    <property type="match status" value="1"/>
</dbReference>
<gene>
    <name evidence="4" type="ORF">AQPE_4447</name>
</gene>
<protein>
    <submittedName>
        <fullName evidence="4">Anti-sigma factor</fullName>
    </submittedName>
</protein>
<accession>A0A5K7SFK2</accession>
<organism evidence="4 5">
    <name type="scientific">Aquipluma nitroreducens</name>
    <dbReference type="NCBI Taxonomy" id="2010828"/>
    <lineage>
        <taxon>Bacteria</taxon>
        <taxon>Pseudomonadati</taxon>
        <taxon>Bacteroidota</taxon>
        <taxon>Bacteroidia</taxon>
        <taxon>Marinilabiliales</taxon>
        <taxon>Prolixibacteraceae</taxon>
        <taxon>Aquipluma</taxon>
    </lineage>
</organism>
<dbReference type="GO" id="GO:0016989">
    <property type="term" value="F:sigma factor antagonist activity"/>
    <property type="evidence" value="ECO:0007669"/>
    <property type="project" value="TreeGrafter"/>
</dbReference>
<dbReference type="RefSeq" id="WP_318348421.1">
    <property type="nucleotide sequence ID" value="NZ_AP018694.1"/>
</dbReference>
<dbReference type="PIRSF" id="PIRSF018266">
    <property type="entry name" value="FecR"/>
    <property type="match status" value="1"/>
</dbReference>
<name>A0A5K7SFK2_9BACT</name>
<keyword evidence="1" id="KW-0812">Transmembrane</keyword>
<dbReference type="EMBL" id="AP018694">
    <property type="protein sequence ID" value="BBE20256.1"/>
    <property type="molecule type" value="Genomic_DNA"/>
</dbReference>
<dbReference type="AlphaFoldDB" id="A0A5K7SFK2"/>
<sequence length="356" mass="40077">MNPISEDINALIAKFLTAQLSEAEAAELSEWKLASRENLKEYNDFVALWAKMSSLKMLEPINQLKAYSAIRKKTGIYLSKTRWINWAVQAAAVVVLSMIFSGIYNSLNHTNLNPIFTDNSSSQIYQEIKAAYGTQAKVELSDGTKVFLNSGSKLRFPQTFANQQQRNVVLDGEGYFEVTKNIEKPFIVEANHLSIKVLGTKFNVEAYADNSSVSVALVEGSVILQENTGGQNKDIMQLSPNQVATLNPADQSLSKSDVPDLYKYTAWINGRIVFYGDPIQTVVKKLEKWYNVDIVISDKKLERYKFTGTFINEPLEQVLNILSMTSQMTYVAEPIIKQTDNSMSKRKIILRSKNLN</sequence>
<evidence type="ECO:0000313" key="5">
    <source>
        <dbReference type="Proteomes" id="UP001193389"/>
    </source>
</evidence>
<dbReference type="Pfam" id="PF04773">
    <property type="entry name" value="FecR"/>
    <property type="match status" value="1"/>
</dbReference>
<dbReference type="Pfam" id="PF16344">
    <property type="entry name" value="FecR_C"/>
    <property type="match status" value="1"/>
</dbReference>
<dbReference type="InterPro" id="IPR006860">
    <property type="entry name" value="FecR"/>
</dbReference>
<dbReference type="Proteomes" id="UP001193389">
    <property type="component" value="Chromosome"/>
</dbReference>
<keyword evidence="5" id="KW-1185">Reference proteome</keyword>
<evidence type="ECO:0000256" key="1">
    <source>
        <dbReference type="SAM" id="Phobius"/>
    </source>
</evidence>
<dbReference type="KEGG" id="anf:AQPE_4447"/>
<dbReference type="Gene3D" id="3.55.50.30">
    <property type="match status" value="1"/>
</dbReference>
<feature type="transmembrane region" description="Helical" evidence="1">
    <location>
        <begin position="83"/>
        <end position="104"/>
    </location>
</feature>
<evidence type="ECO:0000313" key="4">
    <source>
        <dbReference type="EMBL" id="BBE20256.1"/>
    </source>
</evidence>
<feature type="domain" description="Protein FecR C-terminal" evidence="3">
    <location>
        <begin position="271"/>
        <end position="331"/>
    </location>
</feature>
<dbReference type="InterPro" id="IPR012373">
    <property type="entry name" value="Ferrdict_sens_TM"/>
</dbReference>
<reference evidence="4" key="1">
    <citation type="journal article" date="2020" name="Int. J. Syst. Evol. Microbiol.">
        <title>Aquipluma nitroreducens gen. nov. sp. nov., a novel facultatively anaerobic bacterium isolated from a freshwater lake.</title>
        <authorList>
            <person name="Watanabe M."/>
            <person name="Kojima H."/>
            <person name="Fukui M."/>
        </authorList>
    </citation>
    <scope>NUCLEOTIDE SEQUENCE</scope>
    <source>
        <strain evidence="4">MeG22</strain>
    </source>
</reference>
<feature type="domain" description="FecR protein" evidence="2">
    <location>
        <begin position="128"/>
        <end position="222"/>
    </location>
</feature>
<dbReference type="InterPro" id="IPR032508">
    <property type="entry name" value="FecR_C"/>
</dbReference>
<keyword evidence="1" id="KW-1133">Transmembrane helix</keyword>
<dbReference type="PANTHER" id="PTHR30273">
    <property type="entry name" value="PERIPLASMIC SIGNAL SENSOR AND SIGMA FACTOR ACTIVATOR FECR-RELATED"/>
    <property type="match status" value="1"/>
</dbReference>
<evidence type="ECO:0000259" key="2">
    <source>
        <dbReference type="Pfam" id="PF04773"/>
    </source>
</evidence>